<dbReference type="PANTHER" id="PTHR32100">
    <property type="entry name" value="OMEGA-6 FATTY ACID DESATURASE, CHLOROPLASTIC"/>
    <property type="match status" value="1"/>
</dbReference>
<feature type="domain" description="Fatty acid desaturase" evidence="3">
    <location>
        <begin position="307"/>
        <end position="535"/>
    </location>
</feature>
<keyword evidence="2" id="KW-0812">Transmembrane</keyword>
<dbReference type="Pfam" id="PF00487">
    <property type="entry name" value="FA_desaturase"/>
    <property type="match status" value="1"/>
</dbReference>
<evidence type="ECO:0000256" key="2">
    <source>
        <dbReference type="SAM" id="Phobius"/>
    </source>
</evidence>
<proteinExistence type="predicted"/>
<feature type="transmembrane region" description="Helical" evidence="2">
    <location>
        <begin position="439"/>
        <end position="458"/>
    </location>
</feature>
<dbReference type="AlphaFoldDB" id="A0A8J4F6E4"/>
<accession>A0A8J4F6E4</accession>
<evidence type="ECO:0000256" key="1">
    <source>
        <dbReference type="SAM" id="MobiDB-lite"/>
    </source>
</evidence>
<feature type="region of interest" description="Disordered" evidence="1">
    <location>
        <begin position="634"/>
        <end position="654"/>
    </location>
</feature>
<protein>
    <recommendedName>
        <fullName evidence="3">Fatty acid desaturase domain-containing protein</fullName>
    </recommendedName>
</protein>
<dbReference type="EMBL" id="BNCO01000049">
    <property type="protein sequence ID" value="GIL62087.1"/>
    <property type="molecule type" value="Genomic_DNA"/>
</dbReference>
<organism evidence="4 5">
    <name type="scientific">Volvox africanus</name>
    <dbReference type="NCBI Taxonomy" id="51714"/>
    <lineage>
        <taxon>Eukaryota</taxon>
        <taxon>Viridiplantae</taxon>
        <taxon>Chlorophyta</taxon>
        <taxon>core chlorophytes</taxon>
        <taxon>Chlorophyceae</taxon>
        <taxon>CS clade</taxon>
        <taxon>Chlamydomonadales</taxon>
        <taxon>Volvocaceae</taxon>
        <taxon>Volvox</taxon>
    </lineage>
</organism>
<evidence type="ECO:0000313" key="5">
    <source>
        <dbReference type="Proteomes" id="UP000747399"/>
    </source>
</evidence>
<feature type="transmembrane region" description="Helical" evidence="2">
    <location>
        <begin position="408"/>
        <end position="427"/>
    </location>
</feature>
<comment type="caution">
    <text evidence="4">The sequence shown here is derived from an EMBL/GenBank/DDBJ whole genome shotgun (WGS) entry which is preliminary data.</text>
</comment>
<feature type="transmembrane region" description="Helical" evidence="2">
    <location>
        <begin position="280"/>
        <end position="301"/>
    </location>
</feature>
<gene>
    <name evidence="4" type="ORF">Vafri_16370</name>
</gene>
<dbReference type="GO" id="GO:0006629">
    <property type="term" value="P:lipid metabolic process"/>
    <property type="evidence" value="ECO:0007669"/>
    <property type="project" value="InterPro"/>
</dbReference>
<keyword evidence="2" id="KW-1133">Transmembrane helix</keyword>
<feature type="transmembrane region" description="Helical" evidence="2">
    <location>
        <begin position="464"/>
        <end position="484"/>
    </location>
</feature>
<evidence type="ECO:0000313" key="4">
    <source>
        <dbReference type="EMBL" id="GIL62087.1"/>
    </source>
</evidence>
<sequence length="654" mass="71025">MNVAFQVSHSSPCACPAAAGSTCFPVLRNCRLGQVGTTQWQQFAPVTPHLAFGWLQRRELRRYRSYDASAPSLPSVVPTSKKRSCQTAAGCTRSSSSFSVVAPRDWRSGYVTGLQRCRAMGSTAADTGLSGAGPPSPGHDWAQQAAASAAPVPLQYPSVSVPQIQPLHGDPDQDPVSLLANNGHTPLRVAAATGTQLNRGDSGATAGTADASSGAVVESDLTDVDPGATGVDGFDDTRKFVFADEWGFMRVGGNLPEGTTPATFSDMFPERFFAVEPRHAAAAIAVPLAAMAAGYGWLWYMHSICPAWQQLACAALIGTAYMGLFKIAHECACFRFLPESPRLQDALGLVLMLPSLYPFTSWRLHYMHHLAHLNMLWEDTFGWHPYTKLQLATEVLLGGRWRLVLRRLVLTTPLKLFASIGHWLRSFDGLDLKRFHQETYWAVLAGWAGPILFVGFGVPAILKAFGVSGFLTGYLVPWLVFHFWMSTLSMLQHTAPHIPFRAEGEGYDYGRATVCGTVTVRLPRPLELLLNDANYTLPQLVAPGLPSFHAREAYGYMRERLLPYLTEATLSVKLLTNHITKWQVYDEERQTYLPMDELQQGLESDIATILAEEEKVEMEKAAVVAASTAKLGSAAGVTEGNGGPAGTGETPALA</sequence>
<reference evidence="4" key="1">
    <citation type="journal article" date="2021" name="Proc. Natl. Acad. Sci. U.S.A.">
        <title>Three genomes in the algal genus Volvox reveal the fate of a haploid sex-determining region after a transition to homothallism.</title>
        <authorList>
            <person name="Yamamoto K."/>
            <person name="Hamaji T."/>
            <person name="Kawai-Toyooka H."/>
            <person name="Matsuzaki R."/>
            <person name="Takahashi F."/>
            <person name="Nishimura Y."/>
            <person name="Kawachi M."/>
            <person name="Noguchi H."/>
            <person name="Minakuchi Y."/>
            <person name="Umen J.G."/>
            <person name="Toyoda A."/>
            <person name="Nozaki H."/>
        </authorList>
    </citation>
    <scope>NUCLEOTIDE SEQUENCE</scope>
    <source>
        <strain evidence="4">NIES-3780</strain>
    </source>
</reference>
<dbReference type="InterPro" id="IPR012171">
    <property type="entry name" value="Fatty_acid_desaturase"/>
</dbReference>
<dbReference type="GO" id="GO:0016491">
    <property type="term" value="F:oxidoreductase activity"/>
    <property type="evidence" value="ECO:0007669"/>
    <property type="project" value="InterPro"/>
</dbReference>
<feature type="region of interest" description="Disordered" evidence="1">
    <location>
        <begin position="194"/>
        <end position="217"/>
    </location>
</feature>
<name>A0A8J4F6E4_9CHLO</name>
<dbReference type="Proteomes" id="UP000747399">
    <property type="component" value="Unassembled WGS sequence"/>
</dbReference>
<feature type="compositionally biased region" description="Low complexity" evidence="1">
    <location>
        <begin position="200"/>
        <end position="215"/>
    </location>
</feature>
<dbReference type="InterPro" id="IPR005804">
    <property type="entry name" value="FA_desaturase_dom"/>
</dbReference>
<keyword evidence="2" id="KW-0472">Membrane</keyword>
<evidence type="ECO:0000259" key="3">
    <source>
        <dbReference type="Pfam" id="PF00487"/>
    </source>
</evidence>
<keyword evidence="5" id="KW-1185">Reference proteome</keyword>